<organism evidence="1 2">
    <name type="scientific">Rotaria magnacalcarata</name>
    <dbReference type="NCBI Taxonomy" id="392030"/>
    <lineage>
        <taxon>Eukaryota</taxon>
        <taxon>Metazoa</taxon>
        <taxon>Spiralia</taxon>
        <taxon>Gnathifera</taxon>
        <taxon>Rotifera</taxon>
        <taxon>Eurotatoria</taxon>
        <taxon>Bdelloidea</taxon>
        <taxon>Philodinida</taxon>
        <taxon>Philodinidae</taxon>
        <taxon>Rotaria</taxon>
    </lineage>
</organism>
<gene>
    <name evidence="1" type="ORF">GIL414_LOCUS5553</name>
</gene>
<protein>
    <submittedName>
        <fullName evidence="1">Uncharacterized protein</fullName>
    </submittedName>
</protein>
<name>A0A8S2L1C6_9BILA</name>
<evidence type="ECO:0000313" key="2">
    <source>
        <dbReference type="Proteomes" id="UP000681720"/>
    </source>
</evidence>
<dbReference type="EMBL" id="CAJOBJ010001476">
    <property type="protein sequence ID" value="CAF3881194.1"/>
    <property type="molecule type" value="Genomic_DNA"/>
</dbReference>
<evidence type="ECO:0000313" key="1">
    <source>
        <dbReference type="EMBL" id="CAF3881194.1"/>
    </source>
</evidence>
<proteinExistence type="predicted"/>
<reference evidence="1" key="1">
    <citation type="submission" date="2021-02" db="EMBL/GenBank/DDBJ databases">
        <authorList>
            <person name="Nowell W R."/>
        </authorList>
    </citation>
    <scope>NUCLEOTIDE SEQUENCE</scope>
</reference>
<accession>A0A8S2L1C6</accession>
<dbReference type="Proteomes" id="UP000681720">
    <property type="component" value="Unassembled WGS sequence"/>
</dbReference>
<dbReference type="AlphaFoldDB" id="A0A8S2L1C6"/>
<comment type="caution">
    <text evidence="1">The sequence shown here is derived from an EMBL/GenBank/DDBJ whole genome shotgun (WGS) entry which is preliminary data.</text>
</comment>
<sequence>MNFIVNKESYTYNKTPNYNRLIERVRQCIRERELEKQQHVKVYSMNHYAEHIKRCIHDNPSVGRVLFQFYNAVKNFPSQNNRMN</sequence>